<proteinExistence type="predicted"/>
<comment type="caution">
    <text evidence="1">The sequence shown here is derived from an EMBL/GenBank/DDBJ whole genome shotgun (WGS) entry which is preliminary data.</text>
</comment>
<dbReference type="EMBL" id="PYAU01000001">
    <property type="protein sequence ID" value="PSL38402.1"/>
    <property type="molecule type" value="Genomic_DNA"/>
</dbReference>
<gene>
    <name evidence="1" type="ORF">CLV49_2024</name>
</gene>
<organism evidence="1 2">
    <name type="scientific">Labedella gwakjiensis</name>
    <dbReference type="NCBI Taxonomy" id="390269"/>
    <lineage>
        <taxon>Bacteria</taxon>
        <taxon>Bacillati</taxon>
        <taxon>Actinomycetota</taxon>
        <taxon>Actinomycetes</taxon>
        <taxon>Micrococcales</taxon>
        <taxon>Microbacteriaceae</taxon>
        <taxon>Labedella</taxon>
    </lineage>
</organism>
<dbReference type="AlphaFoldDB" id="A0A2P8GWS0"/>
<reference evidence="1 2" key="1">
    <citation type="submission" date="2018-03" db="EMBL/GenBank/DDBJ databases">
        <title>Genomic Encyclopedia of Archaeal and Bacterial Type Strains, Phase II (KMG-II): from individual species to whole genera.</title>
        <authorList>
            <person name="Goeker M."/>
        </authorList>
    </citation>
    <scope>NUCLEOTIDE SEQUENCE [LARGE SCALE GENOMIC DNA]</scope>
    <source>
        <strain evidence="1 2">DSM 21548</strain>
    </source>
</reference>
<evidence type="ECO:0000313" key="2">
    <source>
        <dbReference type="Proteomes" id="UP000241203"/>
    </source>
</evidence>
<evidence type="ECO:0000313" key="1">
    <source>
        <dbReference type="EMBL" id="PSL38402.1"/>
    </source>
</evidence>
<dbReference type="Proteomes" id="UP000241203">
    <property type="component" value="Unassembled WGS sequence"/>
</dbReference>
<sequence>MAELFHVDLAAHIGVLVSAGLFGAPGSFEL</sequence>
<protein>
    <submittedName>
        <fullName evidence="1">Uncharacterized protein</fullName>
    </submittedName>
</protein>
<accession>A0A2P8GWS0</accession>
<name>A0A2P8GWS0_9MICO</name>